<dbReference type="InterPro" id="IPR001761">
    <property type="entry name" value="Peripla_BP/Lac1_sug-bd_dom"/>
</dbReference>
<keyword evidence="7" id="KW-1185">Reference proteome</keyword>
<dbReference type="InterPro" id="IPR000843">
    <property type="entry name" value="HTH_LacI"/>
</dbReference>
<gene>
    <name evidence="6" type="ORF">FC15_GL001383</name>
</gene>
<comment type="caution">
    <text evidence="6">The sequence shown here is derived from an EMBL/GenBank/DDBJ whole genome shotgun (WGS) entry which is preliminary data.</text>
</comment>
<dbReference type="SUPFAM" id="SSF47413">
    <property type="entry name" value="lambda repressor-like DNA-binding domains"/>
    <property type="match status" value="1"/>
</dbReference>
<dbReference type="SUPFAM" id="SSF53822">
    <property type="entry name" value="Periplasmic binding protein-like I"/>
    <property type="match status" value="1"/>
</dbReference>
<dbReference type="OrthoDB" id="9796186at2"/>
<dbReference type="AlphaFoldDB" id="A0A0R1VXJ2"/>
<evidence type="ECO:0000256" key="4">
    <source>
        <dbReference type="ARBA" id="ARBA00023163"/>
    </source>
</evidence>
<evidence type="ECO:0000313" key="6">
    <source>
        <dbReference type="EMBL" id="KRM10408.1"/>
    </source>
</evidence>
<dbReference type="PROSITE" id="PS00356">
    <property type="entry name" value="HTH_LACI_1"/>
    <property type="match status" value="1"/>
</dbReference>
<dbReference type="Gene3D" id="1.10.260.40">
    <property type="entry name" value="lambda repressor-like DNA-binding domains"/>
    <property type="match status" value="1"/>
</dbReference>
<dbReference type="PROSITE" id="PS50932">
    <property type="entry name" value="HTH_LACI_2"/>
    <property type="match status" value="1"/>
</dbReference>
<dbReference type="GO" id="GO:0003700">
    <property type="term" value="F:DNA-binding transcription factor activity"/>
    <property type="evidence" value="ECO:0007669"/>
    <property type="project" value="TreeGrafter"/>
</dbReference>
<evidence type="ECO:0000256" key="3">
    <source>
        <dbReference type="ARBA" id="ARBA00023125"/>
    </source>
</evidence>
<dbReference type="EMBL" id="AZFX01000038">
    <property type="protein sequence ID" value="KRM10408.1"/>
    <property type="molecule type" value="Genomic_DNA"/>
</dbReference>
<dbReference type="SMART" id="SM00354">
    <property type="entry name" value="HTH_LACI"/>
    <property type="match status" value="1"/>
</dbReference>
<dbReference type="Pfam" id="PF00532">
    <property type="entry name" value="Peripla_BP_1"/>
    <property type="match status" value="1"/>
</dbReference>
<dbReference type="STRING" id="1423735.FC15_GL001383"/>
<reference evidence="6 7" key="1">
    <citation type="journal article" date="2015" name="Genome Announc.">
        <title>Expanding the biotechnology potential of lactobacilli through comparative genomics of 213 strains and associated genera.</title>
        <authorList>
            <person name="Sun Z."/>
            <person name="Harris H.M."/>
            <person name="McCann A."/>
            <person name="Guo C."/>
            <person name="Argimon S."/>
            <person name="Zhang W."/>
            <person name="Yang X."/>
            <person name="Jeffery I.B."/>
            <person name="Cooney J.C."/>
            <person name="Kagawa T.F."/>
            <person name="Liu W."/>
            <person name="Song Y."/>
            <person name="Salvetti E."/>
            <person name="Wrobel A."/>
            <person name="Rasinkangas P."/>
            <person name="Parkhill J."/>
            <person name="Rea M.C."/>
            <person name="O'Sullivan O."/>
            <person name="Ritari J."/>
            <person name="Douillard F.P."/>
            <person name="Paul Ross R."/>
            <person name="Yang R."/>
            <person name="Briner A.E."/>
            <person name="Felis G.E."/>
            <person name="de Vos W.M."/>
            <person name="Barrangou R."/>
            <person name="Klaenhammer T.R."/>
            <person name="Caufield P.W."/>
            <person name="Cui Y."/>
            <person name="Zhang H."/>
            <person name="O'Toole P.W."/>
        </authorList>
    </citation>
    <scope>NUCLEOTIDE SEQUENCE [LARGE SCALE GENOMIC DNA]</scope>
    <source>
        <strain evidence="6 7">DSM 17758</strain>
    </source>
</reference>
<protein>
    <submittedName>
        <fullName evidence="6">Msm (Multiple sugar metabolism) operon regulatory protein</fullName>
    </submittedName>
</protein>
<feature type="domain" description="HTH lacI-type" evidence="5">
    <location>
        <begin position="2"/>
        <end position="56"/>
    </location>
</feature>
<dbReference type="Proteomes" id="UP000051315">
    <property type="component" value="Unassembled WGS sequence"/>
</dbReference>
<dbReference type="Gene3D" id="3.40.50.2300">
    <property type="match status" value="2"/>
</dbReference>
<dbReference type="PANTHER" id="PTHR30146">
    <property type="entry name" value="LACI-RELATED TRANSCRIPTIONAL REPRESSOR"/>
    <property type="match status" value="1"/>
</dbReference>
<dbReference type="CDD" id="cd06291">
    <property type="entry name" value="PBP1_Qymf-like"/>
    <property type="match status" value="1"/>
</dbReference>
<dbReference type="PATRIC" id="fig|1423735.3.peg.1431"/>
<keyword evidence="1" id="KW-0678">Repressor</keyword>
<keyword evidence="2" id="KW-0805">Transcription regulation</keyword>
<dbReference type="CDD" id="cd01392">
    <property type="entry name" value="HTH_LacI"/>
    <property type="match status" value="1"/>
</dbReference>
<keyword evidence="4" id="KW-0804">Transcription</keyword>
<keyword evidence="3" id="KW-0238">DNA-binding</keyword>
<name>A0A0R1VXJ2_9LACO</name>
<dbReference type="GO" id="GO:0000976">
    <property type="term" value="F:transcription cis-regulatory region binding"/>
    <property type="evidence" value="ECO:0007669"/>
    <property type="project" value="TreeGrafter"/>
</dbReference>
<dbReference type="Pfam" id="PF00356">
    <property type="entry name" value="LacI"/>
    <property type="match status" value="1"/>
</dbReference>
<accession>A0A0R1VXJ2</accession>
<dbReference type="InterPro" id="IPR028082">
    <property type="entry name" value="Peripla_BP_I"/>
</dbReference>
<proteinExistence type="predicted"/>
<dbReference type="RefSeq" id="WP_057824202.1">
    <property type="nucleotide sequence ID" value="NZ_AZFX01000038.1"/>
</dbReference>
<evidence type="ECO:0000313" key="7">
    <source>
        <dbReference type="Proteomes" id="UP000051315"/>
    </source>
</evidence>
<evidence type="ECO:0000259" key="5">
    <source>
        <dbReference type="PROSITE" id="PS50932"/>
    </source>
</evidence>
<sequence>MATMKDVAKLAKVGVGSVSRVLNDAPGVKPATKKRVEAAIKKLGYVRDDYARGLKTNRSQTIALILPTVWHPFFSEFAYYIEQSLYRRQYKLLLCNSSEDAEKELQYIKMVTQNKVDGIVGITYSAIDQYVSSNLPFVSIDRYFTEDISYVTSDNFIGGKIAAKELLVRGVKHPAFISGYSKFPNETTKRRDGFKSVIAESGLEMDEIYVPEPIENLEQLVDGLFKRQPSIDGIFCINDLMVLQIEPILKAKGIRVPEDVQIIGYDGFNLTSEQPLGISTIVQPVELMAETAIQILMNKIYDHYRPSEIEVLPVKYRNGNTTRPII</sequence>
<organism evidence="6 7">
    <name type="scientific">Lapidilactobacillus concavus DSM 17758</name>
    <dbReference type="NCBI Taxonomy" id="1423735"/>
    <lineage>
        <taxon>Bacteria</taxon>
        <taxon>Bacillati</taxon>
        <taxon>Bacillota</taxon>
        <taxon>Bacilli</taxon>
        <taxon>Lactobacillales</taxon>
        <taxon>Lactobacillaceae</taxon>
        <taxon>Lapidilactobacillus</taxon>
    </lineage>
</organism>
<dbReference type="PANTHER" id="PTHR30146:SF95">
    <property type="entry name" value="RIBOSE OPERON REPRESSOR"/>
    <property type="match status" value="1"/>
</dbReference>
<evidence type="ECO:0000256" key="2">
    <source>
        <dbReference type="ARBA" id="ARBA00023015"/>
    </source>
</evidence>
<dbReference type="InterPro" id="IPR010982">
    <property type="entry name" value="Lambda_DNA-bd_dom_sf"/>
</dbReference>
<evidence type="ECO:0000256" key="1">
    <source>
        <dbReference type="ARBA" id="ARBA00022491"/>
    </source>
</evidence>